<gene>
    <name evidence="10" type="ORF">HDK90DRAFT_283840</name>
</gene>
<comment type="caution">
    <text evidence="10">The sequence shown here is derived from an EMBL/GenBank/DDBJ whole genome shotgun (WGS) entry which is preliminary data.</text>
</comment>
<keyword evidence="3 8" id="KW-0210">Decarboxylase</keyword>
<evidence type="ECO:0000256" key="6">
    <source>
        <dbReference type="ARBA" id="ARBA00036832"/>
    </source>
</evidence>
<dbReference type="EMBL" id="JBBWRZ010000006">
    <property type="protein sequence ID" value="KAK8233895.1"/>
    <property type="molecule type" value="Genomic_DNA"/>
</dbReference>
<dbReference type="Gene3D" id="3.20.20.140">
    <property type="entry name" value="Metal-dependent hydrolases"/>
    <property type="match status" value="1"/>
</dbReference>
<evidence type="ECO:0000256" key="4">
    <source>
        <dbReference type="ARBA" id="ARBA00022833"/>
    </source>
</evidence>
<dbReference type="Proteomes" id="UP001492380">
    <property type="component" value="Unassembled WGS sequence"/>
</dbReference>
<accession>A0ABR1YN18</accession>
<feature type="domain" description="Amidohydrolase-related" evidence="9">
    <location>
        <begin position="7"/>
        <end position="315"/>
    </location>
</feature>
<protein>
    <recommendedName>
        <fullName evidence="7">6-methylsalicylate decarboxylase</fullName>
        <ecNumber evidence="7">4.1.1.52</ecNumber>
    </recommendedName>
</protein>
<organism evidence="10 11">
    <name type="scientific">Phyllosticta capitalensis</name>
    <dbReference type="NCBI Taxonomy" id="121624"/>
    <lineage>
        <taxon>Eukaryota</taxon>
        <taxon>Fungi</taxon>
        <taxon>Dikarya</taxon>
        <taxon>Ascomycota</taxon>
        <taxon>Pezizomycotina</taxon>
        <taxon>Dothideomycetes</taxon>
        <taxon>Dothideomycetes incertae sedis</taxon>
        <taxon>Botryosphaeriales</taxon>
        <taxon>Phyllostictaceae</taxon>
        <taxon>Phyllosticta</taxon>
    </lineage>
</organism>
<dbReference type="InterPro" id="IPR032466">
    <property type="entry name" value="Metal_Hydrolase"/>
</dbReference>
<keyword evidence="4" id="KW-0862">Zinc</keyword>
<dbReference type="SUPFAM" id="SSF51556">
    <property type="entry name" value="Metallo-dependent hydrolases"/>
    <property type="match status" value="1"/>
</dbReference>
<dbReference type="InterPro" id="IPR032465">
    <property type="entry name" value="ACMSD"/>
</dbReference>
<evidence type="ECO:0000256" key="3">
    <source>
        <dbReference type="ARBA" id="ARBA00022793"/>
    </source>
</evidence>
<dbReference type="PANTHER" id="PTHR21240">
    <property type="entry name" value="2-AMINO-3-CARBOXYLMUCONATE-6-SEMIALDEHYDE DECARBOXYLASE"/>
    <property type="match status" value="1"/>
</dbReference>
<comment type="similarity">
    <text evidence="1">Belongs to the metallo-dependent hydrolases superfamily. ACMSD family.</text>
</comment>
<evidence type="ECO:0000313" key="11">
    <source>
        <dbReference type="Proteomes" id="UP001492380"/>
    </source>
</evidence>
<keyword evidence="11" id="KW-1185">Reference proteome</keyword>
<evidence type="ECO:0000259" key="9">
    <source>
        <dbReference type="Pfam" id="PF04909"/>
    </source>
</evidence>
<dbReference type="Pfam" id="PF04909">
    <property type="entry name" value="Amidohydro_2"/>
    <property type="match status" value="1"/>
</dbReference>
<proteinExistence type="inferred from homology"/>
<evidence type="ECO:0000256" key="7">
    <source>
        <dbReference type="ARBA" id="ARBA00038889"/>
    </source>
</evidence>
<keyword evidence="5 8" id="KW-0456">Lyase</keyword>
<dbReference type="EC" id="4.1.1.52" evidence="7"/>
<evidence type="ECO:0000313" key="10">
    <source>
        <dbReference type="EMBL" id="KAK8233895.1"/>
    </source>
</evidence>
<evidence type="ECO:0000256" key="5">
    <source>
        <dbReference type="ARBA" id="ARBA00023239"/>
    </source>
</evidence>
<comment type="catalytic activity">
    <reaction evidence="6">
        <text>6-methylsalicylate + H(+) = 3-methylphenol + CO2</text>
        <dbReference type="Rhea" id="RHEA:23112"/>
        <dbReference type="ChEBI" id="CHEBI:15378"/>
        <dbReference type="ChEBI" id="CHEBI:16526"/>
        <dbReference type="ChEBI" id="CHEBI:17231"/>
        <dbReference type="ChEBI" id="CHEBI:36658"/>
        <dbReference type="EC" id="4.1.1.52"/>
    </reaction>
    <physiologicalReaction direction="left-to-right" evidence="6">
        <dbReference type="Rhea" id="RHEA:23113"/>
    </physiologicalReaction>
</comment>
<dbReference type="PANTHER" id="PTHR21240:SF29">
    <property type="entry name" value="AMIDOHYDROLASE-RELATED DOMAIN-CONTAINING PROTEIN"/>
    <property type="match status" value="1"/>
</dbReference>
<name>A0ABR1YN18_9PEZI</name>
<dbReference type="InterPro" id="IPR006680">
    <property type="entry name" value="Amidohydro-rel"/>
</dbReference>
<sequence length="324" mass="36232">MFLPKKIDTHHHFVPPAFEDALNAAPGGDPSGWILPKWSPSTSQNIMEEVGTKTAIFSVTAPGPGIVKAAASRDLARKINTYGAQLRNQQPERFGFFASVPDLWDDLEGALGEIQHALDHLQADGIVLMTRYGDGNYYLGHEKFKKVWELLDQRRAVVFIHPTHPADPTPVNSAMPAPLIDFPHETTRTALDLILSNTKREYSRCKVILSHSGGNLPWLSKRATLAASSVPNAKKPAKEIVEDAKSFYYDLALTDPNQLRLVLDFVPHEHLLFGSDFPYAPRQTVLSYSQDVDGYHMDDNLREKIYFKNALSLFPRLANSKAKF</sequence>
<evidence type="ECO:0000256" key="2">
    <source>
        <dbReference type="ARBA" id="ARBA00022723"/>
    </source>
</evidence>
<keyword evidence="2" id="KW-0479">Metal-binding</keyword>
<evidence type="ECO:0000256" key="1">
    <source>
        <dbReference type="ARBA" id="ARBA00005871"/>
    </source>
</evidence>
<evidence type="ECO:0000256" key="8">
    <source>
        <dbReference type="RuleBase" id="RU366045"/>
    </source>
</evidence>
<reference evidence="10 11" key="1">
    <citation type="submission" date="2024-04" db="EMBL/GenBank/DDBJ databases">
        <title>Phyllosticta paracitricarpa is synonymous to the EU quarantine fungus P. citricarpa based on phylogenomic analyses.</title>
        <authorList>
            <consortium name="Lawrence Berkeley National Laboratory"/>
            <person name="Van Ingen-Buijs V.A."/>
            <person name="Van Westerhoven A.C."/>
            <person name="Haridas S."/>
            <person name="Skiadas P."/>
            <person name="Martin F."/>
            <person name="Groenewald J.Z."/>
            <person name="Crous P.W."/>
            <person name="Seidl M.F."/>
        </authorList>
    </citation>
    <scope>NUCLEOTIDE SEQUENCE [LARGE SCALE GENOMIC DNA]</scope>
    <source>
        <strain evidence="10 11">CBS 123374</strain>
    </source>
</reference>